<evidence type="ECO:0000256" key="3">
    <source>
        <dbReference type="ARBA" id="ARBA00022729"/>
    </source>
</evidence>
<accession>A0A2S7WB41</accession>
<keyword evidence="8" id="KW-1185">Reference proteome</keyword>
<dbReference type="SUPFAM" id="SSF54060">
    <property type="entry name" value="His-Me finger endonucleases"/>
    <property type="match status" value="1"/>
</dbReference>
<feature type="chain" id="PRO_5015773201" evidence="5">
    <location>
        <begin position="20"/>
        <end position="362"/>
    </location>
</feature>
<evidence type="ECO:0000313" key="7">
    <source>
        <dbReference type="EMBL" id="PQJ74616.1"/>
    </source>
</evidence>
<comment type="caution">
    <text evidence="7">The sequence shown here is derived from an EMBL/GenBank/DDBJ whole genome shotgun (WGS) entry which is preliminary data.</text>
</comment>
<dbReference type="InterPro" id="IPR026444">
    <property type="entry name" value="Secre_tail"/>
</dbReference>
<evidence type="ECO:0000256" key="5">
    <source>
        <dbReference type="SAM" id="SignalP"/>
    </source>
</evidence>
<evidence type="ECO:0000259" key="6">
    <source>
        <dbReference type="Pfam" id="PF18962"/>
    </source>
</evidence>
<sequence>MYKKLLSLLLFLVFLVGYSQPPTNYYNSATGTGYTLKTQLKNIIKNGHIDRGYSALLDGYINTDSDIFYENDNSVLDMYSENPTGQDPYNFQHNQRNCGNYNSENDCYNREHIFPQGYFNEGLPMRSDIHHVVPTDGYVNGRRSNFPFGEVSNASWTSNNNSKLGTNTFDSFRGTVFEPINEFKGDIARMLLYFATRYEDEVLDGTWDNHDSSESNPLNGTKNQFYESWYIRLLYKWHAQDPVNQREITRNNEAYQYQGNRNPFIDHPEFVAQIWSNVLSTNNFTLIDAIEMYPNPADGNTLFFKSKNTISVQIVSILGKQLINQKLENTASQIDISSLKPGIYLVKISSNDGTSTKKLIKK</sequence>
<dbReference type="OrthoDB" id="5485925at2"/>
<proteinExistence type="inferred from homology"/>
<dbReference type="GO" id="GO:0004519">
    <property type="term" value="F:endonuclease activity"/>
    <property type="evidence" value="ECO:0007669"/>
    <property type="project" value="UniProtKB-KW"/>
</dbReference>
<dbReference type="GO" id="GO:0016787">
    <property type="term" value="F:hydrolase activity"/>
    <property type="evidence" value="ECO:0007669"/>
    <property type="project" value="UniProtKB-KW"/>
</dbReference>
<keyword evidence="2" id="KW-0540">Nuclease</keyword>
<evidence type="ECO:0000256" key="1">
    <source>
        <dbReference type="ARBA" id="ARBA00006429"/>
    </source>
</evidence>
<protein>
    <submittedName>
        <fullName evidence="7">Endonuclease I</fullName>
    </submittedName>
</protein>
<dbReference type="PANTHER" id="PTHR33607:SF2">
    <property type="entry name" value="ENDONUCLEASE-1"/>
    <property type="match status" value="1"/>
</dbReference>
<dbReference type="InterPro" id="IPR007346">
    <property type="entry name" value="Endonuclease-I"/>
</dbReference>
<reference evidence="7 8" key="1">
    <citation type="submission" date="2016-12" db="EMBL/GenBank/DDBJ databases">
        <title>Trade-off between light-utilization and light-protection in marine flavobacteria.</title>
        <authorList>
            <person name="Kumagai Y."/>
            <person name="Yoshizawa S."/>
            <person name="Kogure K."/>
            <person name="Iwasaki W."/>
        </authorList>
    </citation>
    <scope>NUCLEOTIDE SEQUENCE [LARGE SCALE GENOMIC DNA]</scope>
    <source>
        <strain evidence="7 8">KCTC 22729</strain>
    </source>
</reference>
<organism evidence="7 8">
    <name type="scientific">Polaribacter gangjinensis</name>
    <dbReference type="NCBI Taxonomy" id="574710"/>
    <lineage>
        <taxon>Bacteria</taxon>
        <taxon>Pseudomonadati</taxon>
        <taxon>Bacteroidota</taxon>
        <taxon>Flavobacteriia</taxon>
        <taxon>Flavobacteriales</taxon>
        <taxon>Flavobacteriaceae</taxon>
    </lineage>
</organism>
<dbReference type="RefSeq" id="WP_105045767.1">
    <property type="nucleotide sequence ID" value="NZ_CP150662.1"/>
</dbReference>
<evidence type="ECO:0000313" key="8">
    <source>
        <dbReference type="Proteomes" id="UP000237608"/>
    </source>
</evidence>
<gene>
    <name evidence="7" type="ORF">BTO13_04815</name>
</gene>
<dbReference type="NCBIfam" id="TIGR04183">
    <property type="entry name" value="Por_Secre_tail"/>
    <property type="match status" value="1"/>
</dbReference>
<dbReference type="Pfam" id="PF18962">
    <property type="entry name" value="Por_Secre_tail"/>
    <property type="match status" value="1"/>
</dbReference>
<dbReference type="PANTHER" id="PTHR33607">
    <property type="entry name" value="ENDONUCLEASE-1"/>
    <property type="match status" value="1"/>
</dbReference>
<comment type="similarity">
    <text evidence="1">Belongs to the EndA/NucM nuclease family.</text>
</comment>
<dbReference type="EMBL" id="MSCL01000001">
    <property type="protein sequence ID" value="PQJ74616.1"/>
    <property type="molecule type" value="Genomic_DNA"/>
</dbReference>
<feature type="signal peptide" evidence="5">
    <location>
        <begin position="1"/>
        <end position="19"/>
    </location>
</feature>
<dbReference type="Proteomes" id="UP000237608">
    <property type="component" value="Unassembled WGS sequence"/>
</dbReference>
<name>A0A2S7WB41_9FLAO</name>
<evidence type="ECO:0000256" key="4">
    <source>
        <dbReference type="ARBA" id="ARBA00022801"/>
    </source>
</evidence>
<dbReference type="Pfam" id="PF04231">
    <property type="entry name" value="Endonuclease_1"/>
    <property type="match status" value="1"/>
</dbReference>
<dbReference type="InterPro" id="IPR044925">
    <property type="entry name" value="His-Me_finger_sf"/>
</dbReference>
<keyword evidence="3 5" id="KW-0732">Signal</keyword>
<keyword evidence="7" id="KW-0255">Endonuclease</keyword>
<evidence type="ECO:0000256" key="2">
    <source>
        <dbReference type="ARBA" id="ARBA00022722"/>
    </source>
</evidence>
<keyword evidence="4" id="KW-0378">Hydrolase</keyword>
<feature type="domain" description="Secretion system C-terminal sorting" evidence="6">
    <location>
        <begin position="292"/>
        <end position="360"/>
    </location>
</feature>
<dbReference type="AlphaFoldDB" id="A0A2S7WB41"/>